<feature type="domain" description="Replication protein A 70 kDa DNA-binding subunit B/D first OB fold" evidence="2">
    <location>
        <begin position="56"/>
        <end position="111"/>
    </location>
</feature>
<keyword evidence="1" id="KW-0812">Transmembrane</keyword>
<reference evidence="3 4" key="1">
    <citation type="journal article" date="2022" name="Nat. Genet.">
        <title>Improved pea reference genome and pan-genome highlight genomic features and evolutionary characteristics.</title>
        <authorList>
            <person name="Yang T."/>
            <person name="Liu R."/>
            <person name="Luo Y."/>
            <person name="Hu S."/>
            <person name="Wang D."/>
            <person name="Wang C."/>
            <person name="Pandey M.K."/>
            <person name="Ge S."/>
            <person name="Xu Q."/>
            <person name="Li N."/>
            <person name="Li G."/>
            <person name="Huang Y."/>
            <person name="Saxena R.K."/>
            <person name="Ji Y."/>
            <person name="Li M."/>
            <person name="Yan X."/>
            <person name="He Y."/>
            <person name="Liu Y."/>
            <person name="Wang X."/>
            <person name="Xiang C."/>
            <person name="Varshney R.K."/>
            <person name="Ding H."/>
            <person name="Gao S."/>
            <person name="Zong X."/>
        </authorList>
    </citation>
    <scope>NUCLEOTIDE SEQUENCE [LARGE SCALE GENOMIC DNA]</scope>
    <source>
        <strain evidence="3 4">cv. Zhongwan 6</strain>
    </source>
</reference>
<dbReference type="Proteomes" id="UP001058974">
    <property type="component" value="Chromosome 4"/>
</dbReference>
<evidence type="ECO:0000313" key="4">
    <source>
        <dbReference type="Proteomes" id="UP001058974"/>
    </source>
</evidence>
<dbReference type="EMBL" id="JAMSHJ010000004">
    <property type="protein sequence ID" value="KAI5414749.1"/>
    <property type="molecule type" value="Genomic_DNA"/>
</dbReference>
<dbReference type="AlphaFoldDB" id="A0A9D4X4W9"/>
<keyword evidence="4" id="KW-1185">Reference proteome</keyword>
<dbReference type="Pfam" id="PF02721">
    <property type="entry name" value="DUF223"/>
    <property type="match status" value="1"/>
</dbReference>
<evidence type="ECO:0000259" key="2">
    <source>
        <dbReference type="Pfam" id="PF02721"/>
    </source>
</evidence>
<dbReference type="Gene3D" id="2.40.50.140">
    <property type="entry name" value="Nucleic acid-binding proteins"/>
    <property type="match status" value="2"/>
</dbReference>
<keyword evidence="1" id="KW-0472">Membrane</keyword>
<accession>A0A9D4X4W9</accession>
<name>A0A9D4X4W9_PEA</name>
<dbReference type="Gramene" id="Psat04G0027800-T1">
    <property type="protein sequence ID" value="KAI5414749.1"/>
    <property type="gene ID" value="KIW84_040278"/>
</dbReference>
<sequence>MTFISLLDIVDALILLHLYYDCVFLLYFLFICTHHFLYAIWCLNRVFLFLIWQRANIHVVVPATYMATFKDKLIVDHTYIVSNFNVQENDLVFKPSSHKYMVKFTRGTYVNDVNKHVIPPKTLNFNSFADIMTDRLQKDVLIGMVDSIGFTQAQSGGKKQQVNFITRDHNNNIINYILWEAYASQFIK</sequence>
<feature type="transmembrane region" description="Helical" evidence="1">
    <location>
        <begin position="12"/>
        <end position="30"/>
    </location>
</feature>
<dbReference type="InterPro" id="IPR003871">
    <property type="entry name" value="RFA1B/D_OB_1st"/>
</dbReference>
<gene>
    <name evidence="3" type="ORF">KIW84_040278</name>
</gene>
<keyword evidence="1" id="KW-1133">Transmembrane helix</keyword>
<dbReference type="Gramene" id="Psat4g010000.3">
    <property type="protein sequence ID" value="Psat4g010000.3.cds"/>
    <property type="gene ID" value="Psat4g010000"/>
</dbReference>
<organism evidence="3 4">
    <name type="scientific">Pisum sativum</name>
    <name type="common">Garden pea</name>
    <name type="synonym">Lathyrus oleraceus</name>
    <dbReference type="NCBI Taxonomy" id="3888"/>
    <lineage>
        <taxon>Eukaryota</taxon>
        <taxon>Viridiplantae</taxon>
        <taxon>Streptophyta</taxon>
        <taxon>Embryophyta</taxon>
        <taxon>Tracheophyta</taxon>
        <taxon>Spermatophyta</taxon>
        <taxon>Magnoliopsida</taxon>
        <taxon>eudicotyledons</taxon>
        <taxon>Gunneridae</taxon>
        <taxon>Pentapetalae</taxon>
        <taxon>rosids</taxon>
        <taxon>fabids</taxon>
        <taxon>Fabales</taxon>
        <taxon>Fabaceae</taxon>
        <taxon>Papilionoideae</taxon>
        <taxon>50 kb inversion clade</taxon>
        <taxon>NPAAA clade</taxon>
        <taxon>Hologalegina</taxon>
        <taxon>IRL clade</taxon>
        <taxon>Fabeae</taxon>
        <taxon>Lathyrus</taxon>
    </lineage>
</organism>
<dbReference type="Gramene" id="Psat4g010000.8">
    <property type="protein sequence ID" value="Psat4g010000.8.cds"/>
    <property type="gene ID" value="Psat4g010000"/>
</dbReference>
<evidence type="ECO:0000313" key="3">
    <source>
        <dbReference type="EMBL" id="KAI5414749.1"/>
    </source>
</evidence>
<comment type="caution">
    <text evidence="3">The sequence shown here is derived from an EMBL/GenBank/DDBJ whole genome shotgun (WGS) entry which is preliminary data.</text>
</comment>
<evidence type="ECO:0000256" key="1">
    <source>
        <dbReference type="SAM" id="Phobius"/>
    </source>
</evidence>
<dbReference type="InterPro" id="IPR012340">
    <property type="entry name" value="NA-bd_OB-fold"/>
</dbReference>
<protein>
    <recommendedName>
        <fullName evidence="2">Replication protein A 70 kDa DNA-binding subunit B/D first OB fold domain-containing protein</fullName>
    </recommendedName>
</protein>
<proteinExistence type="predicted"/>